<reference evidence="3 4" key="1">
    <citation type="submission" date="2019-05" db="EMBL/GenBank/DDBJ databases">
        <title>Mikania micrantha, genome provides insights into the molecular mechanism of rapid growth.</title>
        <authorList>
            <person name="Liu B."/>
        </authorList>
    </citation>
    <scope>NUCLEOTIDE SEQUENCE [LARGE SCALE GENOMIC DNA]</scope>
    <source>
        <strain evidence="3">NLD-2019</strain>
        <tissue evidence="3">Leaf</tissue>
    </source>
</reference>
<dbReference type="Gene3D" id="3.40.50.12660">
    <property type="match status" value="1"/>
</dbReference>
<accession>A0A5N6PKE3</accession>
<feature type="domain" description="Peptidase C14 caspase" evidence="2">
    <location>
        <begin position="18"/>
        <end position="85"/>
    </location>
</feature>
<dbReference type="Proteomes" id="UP000326396">
    <property type="component" value="Linkage Group LG12"/>
</dbReference>
<organism evidence="3 4">
    <name type="scientific">Mikania micrantha</name>
    <name type="common">bitter vine</name>
    <dbReference type="NCBI Taxonomy" id="192012"/>
    <lineage>
        <taxon>Eukaryota</taxon>
        <taxon>Viridiplantae</taxon>
        <taxon>Streptophyta</taxon>
        <taxon>Embryophyta</taxon>
        <taxon>Tracheophyta</taxon>
        <taxon>Spermatophyta</taxon>
        <taxon>Magnoliopsida</taxon>
        <taxon>eudicotyledons</taxon>
        <taxon>Gunneridae</taxon>
        <taxon>Pentapetalae</taxon>
        <taxon>asterids</taxon>
        <taxon>campanulids</taxon>
        <taxon>Asterales</taxon>
        <taxon>Asteraceae</taxon>
        <taxon>Asteroideae</taxon>
        <taxon>Heliantheae alliance</taxon>
        <taxon>Eupatorieae</taxon>
        <taxon>Mikania</taxon>
    </lineage>
</organism>
<dbReference type="AlphaFoldDB" id="A0A5N6PKE3"/>
<comment type="caution">
    <text evidence="3">The sequence shown here is derived from an EMBL/GenBank/DDBJ whole genome shotgun (WGS) entry which is preliminary data.</text>
</comment>
<dbReference type="PANTHER" id="PTHR48104:SF47">
    <property type="entry name" value="METACASPASE 4-RELATED"/>
    <property type="match status" value="1"/>
</dbReference>
<dbReference type="PANTHER" id="PTHR48104">
    <property type="entry name" value="METACASPASE-4"/>
    <property type="match status" value="1"/>
</dbReference>
<gene>
    <name evidence="3" type="ORF">E3N88_09112</name>
</gene>
<protein>
    <recommendedName>
        <fullName evidence="2">Peptidase C14 caspase domain-containing protein</fullName>
    </recommendedName>
</protein>
<comment type="similarity">
    <text evidence="1">Belongs to the peptidase C14B family.</text>
</comment>
<dbReference type="OrthoDB" id="3223806at2759"/>
<dbReference type="InterPro" id="IPR011600">
    <property type="entry name" value="Pept_C14_caspase"/>
</dbReference>
<dbReference type="InterPro" id="IPR050452">
    <property type="entry name" value="Metacaspase"/>
</dbReference>
<dbReference type="GO" id="GO:0006508">
    <property type="term" value="P:proteolysis"/>
    <property type="evidence" value="ECO:0007669"/>
    <property type="project" value="InterPro"/>
</dbReference>
<keyword evidence="4" id="KW-1185">Reference proteome</keyword>
<dbReference type="Pfam" id="PF00656">
    <property type="entry name" value="Peptidase_C14"/>
    <property type="match status" value="1"/>
</dbReference>
<dbReference type="EMBL" id="SZYD01000004">
    <property type="protein sequence ID" value="KAD6454406.1"/>
    <property type="molecule type" value="Genomic_DNA"/>
</dbReference>
<sequence>MQLRRNQGGAPGMRQRYDSYTQPTGWNIRKSLDDLVGSAEAGDFLFVHYSRHGTRLPAETGDDDDDTGYDECIVPCDFNLINGMEVFSWFELDLSLWKFGFRSVSLGF</sequence>
<evidence type="ECO:0000256" key="1">
    <source>
        <dbReference type="ARBA" id="ARBA00009005"/>
    </source>
</evidence>
<evidence type="ECO:0000313" key="3">
    <source>
        <dbReference type="EMBL" id="KAD6454406.1"/>
    </source>
</evidence>
<dbReference type="GO" id="GO:0004197">
    <property type="term" value="F:cysteine-type endopeptidase activity"/>
    <property type="evidence" value="ECO:0007669"/>
    <property type="project" value="InterPro"/>
</dbReference>
<evidence type="ECO:0000313" key="4">
    <source>
        <dbReference type="Proteomes" id="UP000326396"/>
    </source>
</evidence>
<proteinExistence type="inferred from homology"/>
<evidence type="ECO:0000259" key="2">
    <source>
        <dbReference type="Pfam" id="PF00656"/>
    </source>
</evidence>
<dbReference type="GO" id="GO:0005737">
    <property type="term" value="C:cytoplasm"/>
    <property type="evidence" value="ECO:0007669"/>
    <property type="project" value="TreeGrafter"/>
</dbReference>
<name>A0A5N6PKE3_9ASTR</name>